<evidence type="ECO:0000313" key="2">
    <source>
        <dbReference type="EMBL" id="KKW41947.1"/>
    </source>
</evidence>
<proteinExistence type="predicted"/>
<name>A0A0G2AL02_9BACT</name>
<dbReference type="EMBL" id="LCRX01000012">
    <property type="protein sequence ID" value="KKW41947.1"/>
    <property type="molecule type" value="Genomic_DNA"/>
</dbReference>
<dbReference type="CDD" id="cd00118">
    <property type="entry name" value="LysM"/>
    <property type="match status" value="2"/>
</dbReference>
<evidence type="ECO:0000313" key="3">
    <source>
        <dbReference type="Proteomes" id="UP000033870"/>
    </source>
</evidence>
<sequence>MKFKPFFYKSLLHLLRGVLLVKRSLAVVLRIVWRYLVSLDEAYKRTLGFRIFKILFLFHKRFGKHPLGTARGIREWVGQRRVLEAVILALLVLFSLPHSRLFAEDYTELPGRKTLLYSVLGPGDQNFSLVEEVFPAAMAASPTAAGEAWREGAVGVQLGQAQPGGANQAAVQFDEFGGLAFGGSAVTKPIIIPGGLAVRPGMATPGRTAIALYEVKPGDVIGNIARSFGISVETILWANNLTARSLIRPGDILKVLPVDGVTHKVVRGDTILKLAKTYGAKAEDIVSFNNLKEDGTNIVVGGELIIPHGRRAARIARSPAGSSP</sequence>
<gene>
    <name evidence="2" type="ORF">UY92_C0012G0026</name>
</gene>
<dbReference type="Gene3D" id="3.10.350.10">
    <property type="entry name" value="LysM domain"/>
    <property type="match status" value="2"/>
</dbReference>
<evidence type="ECO:0000259" key="1">
    <source>
        <dbReference type="PROSITE" id="PS51782"/>
    </source>
</evidence>
<organism evidence="2 3">
    <name type="scientific">Candidatus Magasanikbacteria bacterium GW2011_GWA2_56_11</name>
    <dbReference type="NCBI Taxonomy" id="1619044"/>
    <lineage>
        <taxon>Bacteria</taxon>
        <taxon>Candidatus Magasanikiibacteriota</taxon>
    </lineage>
</organism>
<reference evidence="2 3" key="1">
    <citation type="journal article" date="2015" name="Nature">
        <title>rRNA introns, odd ribosomes, and small enigmatic genomes across a large radiation of phyla.</title>
        <authorList>
            <person name="Brown C.T."/>
            <person name="Hug L.A."/>
            <person name="Thomas B.C."/>
            <person name="Sharon I."/>
            <person name="Castelle C.J."/>
            <person name="Singh A."/>
            <person name="Wilkins M.J."/>
            <person name="Williams K.H."/>
            <person name="Banfield J.F."/>
        </authorList>
    </citation>
    <scope>NUCLEOTIDE SEQUENCE [LARGE SCALE GENOMIC DNA]</scope>
</reference>
<dbReference type="PANTHER" id="PTHR33734">
    <property type="entry name" value="LYSM DOMAIN-CONTAINING GPI-ANCHORED PROTEIN 2"/>
    <property type="match status" value="1"/>
</dbReference>
<comment type="caution">
    <text evidence="2">The sequence shown here is derived from an EMBL/GenBank/DDBJ whole genome shotgun (WGS) entry which is preliminary data.</text>
</comment>
<dbReference type="PROSITE" id="PS51782">
    <property type="entry name" value="LYSM"/>
    <property type="match status" value="2"/>
</dbReference>
<accession>A0A0G2AL02</accession>
<dbReference type="STRING" id="1619044.UY92_C0012G0026"/>
<dbReference type="InterPro" id="IPR018392">
    <property type="entry name" value="LysM"/>
</dbReference>
<dbReference type="PANTHER" id="PTHR33734:SF22">
    <property type="entry name" value="MEMBRANE-BOUND LYTIC MUREIN TRANSGLYCOSYLASE D"/>
    <property type="match status" value="1"/>
</dbReference>
<dbReference type="InterPro" id="IPR036779">
    <property type="entry name" value="LysM_dom_sf"/>
</dbReference>
<feature type="domain" description="LysM" evidence="1">
    <location>
        <begin position="261"/>
        <end position="306"/>
    </location>
</feature>
<protein>
    <submittedName>
        <fullName evidence="2">Peptidase M23 family protein</fullName>
    </submittedName>
</protein>
<dbReference type="SMART" id="SM00257">
    <property type="entry name" value="LysM"/>
    <property type="match status" value="2"/>
</dbReference>
<dbReference type="AlphaFoldDB" id="A0A0G2AL02"/>
<dbReference type="Pfam" id="PF01476">
    <property type="entry name" value="LysM"/>
    <property type="match status" value="2"/>
</dbReference>
<feature type="domain" description="LysM" evidence="1">
    <location>
        <begin position="211"/>
        <end position="255"/>
    </location>
</feature>
<dbReference type="SUPFAM" id="SSF54106">
    <property type="entry name" value="LysM domain"/>
    <property type="match status" value="2"/>
</dbReference>
<dbReference type="Proteomes" id="UP000033870">
    <property type="component" value="Unassembled WGS sequence"/>
</dbReference>